<proteinExistence type="predicted"/>
<protein>
    <submittedName>
        <fullName evidence="1">Uncharacterized protein</fullName>
    </submittedName>
</protein>
<evidence type="ECO:0000313" key="2">
    <source>
        <dbReference type="Proteomes" id="UP000031623"/>
    </source>
</evidence>
<dbReference type="HOGENOM" id="CLU_1721517_0_0_6"/>
<name>A0A090AAF9_9GAMM</name>
<dbReference type="KEGG" id="tig:THII_0166"/>
<gene>
    <name evidence="1" type="ORF">THII_0166</name>
</gene>
<organism evidence="1 2">
    <name type="scientific">Thioploca ingrica</name>
    <dbReference type="NCBI Taxonomy" id="40754"/>
    <lineage>
        <taxon>Bacteria</taxon>
        <taxon>Pseudomonadati</taxon>
        <taxon>Pseudomonadota</taxon>
        <taxon>Gammaproteobacteria</taxon>
        <taxon>Thiotrichales</taxon>
        <taxon>Thiotrichaceae</taxon>
        <taxon>Thioploca</taxon>
    </lineage>
</organism>
<reference evidence="1 2" key="1">
    <citation type="journal article" date="2014" name="ISME J.">
        <title>Ecophysiology of Thioploca ingrica as revealed by the complete genome sequence supplemented with proteomic evidence.</title>
        <authorList>
            <person name="Kojima H."/>
            <person name="Ogura Y."/>
            <person name="Yamamoto N."/>
            <person name="Togashi T."/>
            <person name="Mori H."/>
            <person name="Watanabe T."/>
            <person name="Nemoto F."/>
            <person name="Kurokawa K."/>
            <person name="Hayashi T."/>
            <person name="Fukui M."/>
        </authorList>
    </citation>
    <scope>NUCLEOTIDE SEQUENCE [LARGE SCALE GENOMIC DNA]</scope>
</reference>
<evidence type="ECO:0000313" key="1">
    <source>
        <dbReference type="EMBL" id="BAP54463.1"/>
    </source>
</evidence>
<dbReference type="EMBL" id="AP014633">
    <property type="protein sequence ID" value="BAP54463.1"/>
    <property type="molecule type" value="Genomic_DNA"/>
</dbReference>
<keyword evidence="2" id="KW-1185">Reference proteome</keyword>
<accession>A0A090AAF9</accession>
<dbReference type="Proteomes" id="UP000031623">
    <property type="component" value="Chromosome"/>
</dbReference>
<dbReference type="AlphaFoldDB" id="A0A090AAF9"/>
<sequence length="154" mass="16993">MPNQSAYRQMMIVFVTVLLVSLVGGVQAEVGKPIVSSPPPSIAGSIPANVPSPEIQTFVANKLAEIKSAIEQGDINTAQAALQDAMDGGSWWTDWISIYFYIDWYNQNSSGCQYIFLHYSNSPPNIGINLPCMFLAPVVSWARVNGIHIYFYIF</sequence>